<evidence type="ECO:0000313" key="8">
    <source>
        <dbReference type="EMBL" id="OPX47172.1"/>
    </source>
</evidence>
<dbReference type="RefSeq" id="WP_080023395.1">
    <property type="nucleotide sequence ID" value="NZ_LTAY01000056.1"/>
</dbReference>
<feature type="domain" description="PTS EIIA type-4" evidence="6">
    <location>
        <begin position="524"/>
        <end position="647"/>
    </location>
</feature>
<dbReference type="AlphaFoldDB" id="A0A1V4STI4"/>
<dbReference type="OrthoDB" id="9765164at2"/>
<name>A0A1V4STI4_9CLOT</name>
<dbReference type="InterPro" id="IPR003593">
    <property type="entry name" value="AAA+_ATPase"/>
</dbReference>
<sequence length="875" mass="100948">MKLSKDIVLEYIQNQSLHQSEDVHFTTQELSDVLQMQRSNLSKLLNELVKEHRIKKTSGRPVYYSLVKEHEESCFHTMIGYNSSLKQVVQLTKAALLYPSNSLPILITGSDGSGKSLLARLIYEFAKETNIIKQEAPFIKINCRYLVEESNEKIREIFFSKDYGAMKKAQGGILFVDHINRLSHDIQSDLLNYVEIAQISLSNMILVYSVDDSINPSYLSLYSSKFSIVVDLPALSKRSFEERFDMIQLFFQKEAECIQRDIKINAEVLRCLMLYPCQSNVKQLKKDIQLGCANGYARSFDKEDSQMELFIHDFPNYVRKGFLSYRKYRTKIEQIIPDNYLYIFSAQATNACHDNNTKQSDGNFYNMIDRKVEELKQHGIDEEDIMGIIQADLDYNFKQINSSIEQKEIDKELISKIVDSKIIGMVDTFLKEASIRFERIYPNSLFYAICLHLSALLERKGKSQKLSNEQIVMTIKEFNEEYIFCSKFKTTLEKEFNVQFSIYEVVFLTMFITQDNFSEKSKNKPVVLVAMHGSSTASSIVEVANTLVGDGNIYSFDLYLDKDMQKVYEELSQTILEIHQGKGVFMLYDMGSLRSMAEMISLETGIDIKTVCIPATLIALDCSRKASCYNSLDDIYISVMDSYQQMYPEIQQSYQKQEKPQVIITLCMTGEGAAIQIKNYIEQHIYLENTDIIPLAISDHEYLLKKVNQIQKSQKIACIIGAYNPELYGIPYIPISKLFDTSPDKLDILLSLETAESVMSVNYDAIYAYLQEQLYGFDFKLLKEVLPKVIRRIKKIVHGLSSDQEVGLFMHIACSIYRLQNENKSVKNGQTKHIILKNKRLYNDLKDILHLIEEEFCVEFNDDELANIIQIIRQC</sequence>
<evidence type="ECO:0000256" key="2">
    <source>
        <dbReference type="ARBA" id="ARBA00022741"/>
    </source>
</evidence>
<evidence type="ECO:0000256" key="3">
    <source>
        <dbReference type="ARBA" id="ARBA00022840"/>
    </source>
</evidence>
<dbReference type="PROSITE" id="PS51372">
    <property type="entry name" value="PRD_2"/>
    <property type="match status" value="2"/>
</dbReference>
<proteinExistence type="predicted"/>
<dbReference type="GO" id="GO:0005524">
    <property type="term" value="F:ATP binding"/>
    <property type="evidence" value="ECO:0007669"/>
    <property type="project" value="UniProtKB-KW"/>
</dbReference>
<dbReference type="PANTHER" id="PTHR32071:SF38">
    <property type="entry name" value="PSP OPERON TRANSCRIPTIONAL ACTIVATOR"/>
    <property type="match status" value="1"/>
</dbReference>
<dbReference type="CDD" id="cd00009">
    <property type="entry name" value="AAA"/>
    <property type="match status" value="1"/>
</dbReference>
<dbReference type="Pfam" id="PF00874">
    <property type="entry name" value="PRD"/>
    <property type="match status" value="2"/>
</dbReference>
<dbReference type="Pfam" id="PF00158">
    <property type="entry name" value="Sigma54_activat"/>
    <property type="match status" value="1"/>
</dbReference>
<organism evidence="8 9">
    <name type="scientific">Clostridium thermobutyricum DSM 4928</name>
    <dbReference type="NCBI Taxonomy" id="1121339"/>
    <lineage>
        <taxon>Bacteria</taxon>
        <taxon>Bacillati</taxon>
        <taxon>Bacillota</taxon>
        <taxon>Clostridia</taxon>
        <taxon>Eubacteriales</taxon>
        <taxon>Clostridiaceae</taxon>
        <taxon>Clostridium</taxon>
    </lineage>
</organism>
<reference evidence="8 9" key="1">
    <citation type="submission" date="2016-02" db="EMBL/GenBank/DDBJ databases">
        <title>Genome sequence of Clostridium thermobutyricum DSM 4928.</title>
        <authorList>
            <person name="Poehlein A."/>
            <person name="Daniel R."/>
        </authorList>
    </citation>
    <scope>NUCLEOTIDE SEQUENCE [LARGE SCALE GENOMIC DNA]</scope>
    <source>
        <strain evidence="8 9">DSM 4928</strain>
    </source>
</reference>
<keyword evidence="3" id="KW-0067">ATP-binding</keyword>
<dbReference type="GO" id="GO:0009401">
    <property type="term" value="P:phosphoenolpyruvate-dependent sugar phosphotransferase system"/>
    <property type="evidence" value="ECO:0007669"/>
    <property type="project" value="InterPro"/>
</dbReference>
<dbReference type="SUPFAM" id="SSF63520">
    <property type="entry name" value="PTS-regulatory domain, PRD"/>
    <property type="match status" value="2"/>
</dbReference>
<dbReference type="Proteomes" id="UP000191448">
    <property type="component" value="Unassembled WGS sequence"/>
</dbReference>
<dbReference type="PROSITE" id="PS51096">
    <property type="entry name" value="PTS_EIIA_TYPE_4"/>
    <property type="match status" value="1"/>
</dbReference>
<dbReference type="GO" id="GO:0006355">
    <property type="term" value="P:regulation of DNA-templated transcription"/>
    <property type="evidence" value="ECO:0007669"/>
    <property type="project" value="InterPro"/>
</dbReference>
<keyword evidence="4" id="KW-0238">DNA-binding</keyword>
<dbReference type="SMART" id="SM00382">
    <property type="entry name" value="AAA"/>
    <property type="match status" value="1"/>
</dbReference>
<evidence type="ECO:0000313" key="9">
    <source>
        <dbReference type="Proteomes" id="UP000191448"/>
    </source>
</evidence>
<dbReference type="EMBL" id="LTAY01000056">
    <property type="protein sequence ID" value="OPX47172.1"/>
    <property type="molecule type" value="Genomic_DNA"/>
</dbReference>
<dbReference type="Pfam" id="PF03610">
    <property type="entry name" value="EIIA-man"/>
    <property type="match status" value="1"/>
</dbReference>
<dbReference type="InterPro" id="IPR036662">
    <property type="entry name" value="PTS_EIIA_man-typ_sf"/>
</dbReference>
<dbReference type="InterPro" id="IPR027417">
    <property type="entry name" value="P-loop_NTPase"/>
</dbReference>
<dbReference type="InterPro" id="IPR011608">
    <property type="entry name" value="PRD"/>
</dbReference>
<accession>A0A1V4STI4</accession>
<keyword evidence="1" id="KW-0808">Transferase</keyword>
<gene>
    <name evidence="8" type="primary">ntrC</name>
    <name evidence="8" type="ORF">CLTHE_21470</name>
</gene>
<evidence type="ECO:0000259" key="5">
    <source>
        <dbReference type="PROSITE" id="PS50045"/>
    </source>
</evidence>
<evidence type="ECO:0000256" key="1">
    <source>
        <dbReference type="ARBA" id="ARBA00022679"/>
    </source>
</evidence>
<protein>
    <submittedName>
        <fullName evidence="8">Nitrogen assimilation regulatory protein</fullName>
    </submittedName>
</protein>
<evidence type="ECO:0000259" key="6">
    <source>
        <dbReference type="PROSITE" id="PS51096"/>
    </source>
</evidence>
<dbReference type="InterPro" id="IPR004701">
    <property type="entry name" value="PTS_EIIA_man-typ"/>
</dbReference>
<dbReference type="InterPro" id="IPR036390">
    <property type="entry name" value="WH_DNA-bd_sf"/>
</dbReference>
<dbReference type="InterPro" id="IPR036634">
    <property type="entry name" value="PRD_sf"/>
</dbReference>
<dbReference type="PANTHER" id="PTHR32071">
    <property type="entry name" value="TRANSCRIPTIONAL REGULATORY PROTEIN"/>
    <property type="match status" value="1"/>
</dbReference>
<evidence type="ECO:0000259" key="7">
    <source>
        <dbReference type="PROSITE" id="PS51372"/>
    </source>
</evidence>
<feature type="domain" description="PRD" evidence="7">
    <location>
        <begin position="773"/>
        <end position="875"/>
    </location>
</feature>
<dbReference type="GO" id="GO:0016740">
    <property type="term" value="F:transferase activity"/>
    <property type="evidence" value="ECO:0007669"/>
    <property type="project" value="UniProtKB-KW"/>
</dbReference>
<keyword evidence="2" id="KW-0547">Nucleotide-binding</keyword>
<feature type="domain" description="Sigma-54 factor interaction" evidence="5">
    <location>
        <begin position="78"/>
        <end position="293"/>
    </location>
</feature>
<dbReference type="Gene3D" id="3.40.50.300">
    <property type="entry name" value="P-loop containing nucleotide triphosphate hydrolases"/>
    <property type="match status" value="1"/>
</dbReference>
<dbReference type="PROSITE" id="PS50045">
    <property type="entry name" value="SIGMA54_INTERACT_4"/>
    <property type="match status" value="1"/>
</dbReference>
<dbReference type="SUPFAM" id="SSF46785">
    <property type="entry name" value="Winged helix' DNA-binding domain"/>
    <property type="match status" value="1"/>
</dbReference>
<dbReference type="InterPro" id="IPR002078">
    <property type="entry name" value="Sigma_54_int"/>
</dbReference>
<dbReference type="Gene3D" id="1.10.1790.10">
    <property type="entry name" value="PRD domain"/>
    <property type="match status" value="2"/>
</dbReference>
<dbReference type="Gene3D" id="3.40.50.510">
    <property type="entry name" value="Phosphotransferase system, mannose-type IIA component"/>
    <property type="match status" value="1"/>
</dbReference>
<dbReference type="GO" id="GO:0016020">
    <property type="term" value="C:membrane"/>
    <property type="evidence" value="ECO:0007669"/>
    <property type="project" value="InterPro"/>
</dbReference>
<evidence type="ECO:0000256" key="4">
    <source>
        <dbReference type="ARBA" id="ARBA00023125"/>
    </source>
</evidence>
<dbReference type="GO" id="GO:0003677">
    <property type="term" value="F:DNA binding"/>
    <property type="evidence" value="ECO:0007669"/>
    <property type="project" value="UniProtKB-KW"/>
</dbReference>
<feature type="domain" description="PRD" evidence="7">
    <location>
        <begin position="417"/>
        <end position="522"/>
    </location>
</feature>
<dbReference type="SUPFAM" id="SSF53062">
    <property type="entry name" value="PTS system fructose IIA component-like"/>
    <property type="match status" value="1"/>
</dbReference>
<dbReference type="SUPFAM" id="SSF52540">
    <property type="entry name" value="P-loop containing nucleoside triphosphate hydrolases"/>
    <property type="match status" value="1"/>
</dbReference>
<comment type="caution">
    <text evidence="8">The sequence shown here is derived from an EMBL/GenBank/DDBJ whole genome shotgun (WGS) entry which is preliminary data.</text>
</comment>